<dbReference type="InterPro" id="IPR023214">
    <property type="entry name" value="HAD_sf"/>
</dbReference>
<dbReference type="Proteomes" id="UP001596456">
    <property type="component" value="Unassembled WGS sequence"/>
</dbReference>
<organism evidence="6 7">
    <name type="scientific">Rhodocista pekingensis</name>
    <dbReference type="NCBI Taxonomy" id="201185"/>
    <lineage>
        <taxon>Bacteria</taxon>
        <taxon>Pseudomonadati</taxon>
        <taxon>Pseudomonadota</taxon>
        <taxon>Alphaproteobacteria</taxon>
        <taxon>Rhodospirillales</taxon>
        <taxon>Azospirillaceae</taxon>
        <taxon>Rhodocista</taxon>
    </lineage>
</organism>
<dbReference type="NCBIfam" id="TIGR00685">
    <property type="entry name" value="T6PP"/>
    <property type="match status" value="1"/>
</dbReference>
<dbReference type="Gene3D" id="3.30.70.1020">
    <property type="entry name" value="Trehalose-6-phosphate phosphatase related protein, domain 2"/>
    <property type="match status" value="1"/>
</dbReference>
<sequence>MQQSAFPRPAPQKGGPATGKPAGPLDDAGIAALADRLAGSTPALFLDFDGTLTAIMQRPDLAELGEEMRERLRRLARLVPVAIVSGRDLDDVRAKVGLEELIYAGSHGFDIAAPSGRHRMGEDYRPALERAGMALEQALAGIAGALVERKRYAVAVHTRQVEEARKAEVADAVRSVAATEPQLRRTGGKELFELRPDLPWDKGRAVLHLIGTEGLEASFPVYVGDDLTDEDAFAALRDRGMGILVGDHGHPTAATAVLPDIPAVGRLLDALSARLGG</sequence>
<dbReference type="InterPro" id="IPR044651">
    <property type="entry name" value="OTSB-like"/>
</dbReference>
<dbReference type="InterPro" id="IPR036412">
    <property type="entry name" value="HAD-like_sf"/>
</dbReference>
<evidence type="ECO:0000256" key="1">
    <source>
        <dbReference type="ARBA" id="ARBA00005199"/>
    </source>
</evidence>
<dbReference type="InterPro" id="IPR006379">
    <property type="entry name" value="HAD-SF_hydro_IIB"/>
</dbReference>
<evidence type="ECO:0000256" key="4">
    <source>
        <dbReference type="RuleBase" id="RU361117"/>
    </source>
</evidence>
<reference evidence="7" key="1">
    <citation type="journal article" date="2019" name="Int. J. Syst. Evol. Microbiol.">
        <title>The Global Catalogue of Microorganisms (GCM) 10K type strain sequencing project: providing services to taxonomists for standard genome sequencing and annotation.</title>
        <authorList>
            <consortium name="The Broad Institute Genomics Platform"/>
            <consortium name="The Broad Institute Genome Sequencing Center for Infectious Disease"/>
            <person name="Wu L."/>
            <person name="Ma J."/>
        </authorList>
    </citation>
    <scope>NUCLEOTIDE SEQUENCE [LARGE SCALE GENOMIC DNA]</scope>
    <source>
        <strain evidence="7">CGMCC 1.16275</strain>
    </source>
</reference>
<evidence type="ECO:0000256" key="3">
    <source>
        <dbReference type="ARBA" id="ARBA00022801"/>
    </source>
</evidence>
<evidence type="ECO:0000313" key="7">
    <source>
        <dbReference type="Proteomes" id="UP001596456"/>
    </source>
</evidence>
<gene>
    <name evidence="6" type="primary">otsB</name>
    <name evidence="6" type="ORF">ACFQPS_03705</name>
</gene>
<proteinExistence type="inferred from homology"/>
<evidence type="ECO:0000256" key="2">
    <source>
        <dbReference type="ARBA" id="ARBA00008770"/>
    </source>
</evidence>
<feature type="region of interest" description="Disordered" evidence="5">
    <location>
        <begin position="1"/>
        <end position="26"/>
    </location>
</feature>
<dbReference type="Pfam" id="PF02358">
    <property type="entry name" value="Trehalose_PPase"/>
    <property type="match status" value="1"/>
</dbReference>
<dbReference type="EC" id="3.1.3.12" evidence="4"/>
<dbReference type="PANTHER" id="PTHR43768">
    <property type="entry name" value="TREHALOSE 6-PHOSPHATE PHOSPHATASE"/>
    <property type="match status" value="1"/>
</dbReference>
<accession>A0ABW2KTB4</accession>
<dbReference type="PANTHER" id="PTHR43768:SF3">
    <property type="entry name" value="TREHALOSE 6-PHOSPHATE PHOSPHATASE"/>
    <property type="match status" value="1"/>
</dbReference>
<comment type="cofactor">
    <cofactor evidence="4">
        <name>Mg(2+)</name>
        <dbReference type="ChEBI" id="CHEBI:18420"/>
    </cofactor>
</comment>
<keyword evidence="4" id="KW-0479">Metal-binding</keyword>
<dbReference type="SUPFAM" id="SSF56784">
    <property type="entry name" value="HAD-like"/>
    <property type="match status" value="1"/>
</dbReference>
<evidence type="ECO:0000313" key="6">
    <source>
        <dbReference type="EMBL" id="MFC7332254.1"/>
    </source>
</evidence>
<feature type="compositionally biased region" description="Low complexity" evidence="5">
    <location>
        <begin position="11"/>
        <end position="24"/>
    </location>
</feature>
<dbReference type="InterPro" id="IPR003337">
    <property type="entry name" value="Trehalose_PPase"/>
</dbReference>
<evidence type="ECO:0000256" key="5">
    <source>
        <dbReference type="SAM" id="MobiDB-lite"/>
    </source>
</evidence>
<protein>
    <recommendedName>
        <fullName evidence="4">Trehalose 6-phosphate phosphatase</fullName>
        <ecNumber evidence="4">3.1.3.12</ecNumber>
    </recommendedName>
</protein>
<dbReference type="GO" id="GO:0004805">
    <property type="term" value="F:trehalose-phosphatase activity"/>
    <property type="evidence" value="ECO:0007669"/>
    <property type="project" value="UniProtKB-EC"/>
</dbReference>
<dbReference type="RefSeq" id="WP_377356535.1">
    <property type="nucleotide sequence ID" value="NZ_JBHTCM010000004.1"/>
</dbReference>
<comment type="catalytic activity">
    <reaction evidence="4">
        <text>alpha,alpha-trehalose 6-phosphate + H2O = alpha,alpha-trehalose + phosphate</text>
        <dbReference type="Rhea" id="RHEA:23420"/>
        <dbReference type="ChEBI" id="CHEBI:15377"/>
        <dbReference type="ChEBI" id="CHEBI:16551"/>
        <dbReference type="ChEBI" id="CHEBI:43474"/>
        <dbReference type="ChEBI" id="CHEBI:58429"/>
        <dbReference type="EC" id="3.1.3.12"/>
    </reaction>
</comment>
<comment type="caution">
    <text evidence="6">The sequence shown here is derived from an EMBL/GenBank/DDBJ whole genome shotgun (WGS) entry which is preliminary data.</text>
</comment>
<comment type="pathway">
    <text evidence="1 4">Glycan biosynthesis; trehalose biosynthesis.</text>
</comment>
<name>A0ABW2KTB4_9PROT</name>
<keyword evidence="4" id="KW-0460">Magnesium</keyword>
<keyword evidence="3 4" id="KW-0378">Hydrolase</keyword>
<dbReference type="EMBL" id="JBHTCM010000004">
    <property type="protein sequence ID" value="MFC7332254.1"/>
    <property type="molecule type" value="Genomic_DNA"/>
</dbReference>
<dbReference type="Gene3D" id="3.40.50.1000">
    <property type="entry name" value="HAD superfamily/HAD-like"/>
    <property type="match status" value="1"/>
</dbReference>
<comment type="function">
    <text evidence="4">Removes the phosphate from trehalose 6-phosphate to produce free trehalose.</text>
</comment>
<keyword evidence="7" id="KW-1185">Reference proteome</keyword>
<comment type="similarity">
    <text evidence="2 4">Belongs to the trehalose phosphatase family.</text>
</comment>
<dbReference type="NCBIfam" id="TIGR01484">
    <property type="entry name" value="HAD-SF-IIB"/>
    <property type="match status" value="1"/>
</dbReference>